<comment type="function">
    <text evidence="4">Acts as a protein acetyltransferase. Negatively regulates aerobic respiration through mitochondrial protein lysine-acetylation. May counteract the action of the deacetylase SIRT3 by acetylating and regulating proteins of the mitochondrial respiratory chain including ATP5F1A and NDUFA9. Acts as a regulator of mTORC2 signaling in response to hypotoxic stress by mediating acetylation of RICTOR, thereby protecting RICTOR against ubiquitination and subsequent degradation by the proteasome.</text>
</comment>
<dbReference type="VGNC" id="VGNC:82219">
    <property type="gene designation" value="RDH5"/>
</dbReference>
<gene>
    <name evidence="8 10" type="primary">RDH5</name>
</gene>
<feature type="region of interest" description="Disordered" evidence="7">
    <location>
        <begin position="25"/>
        <end position="84"/>
    </location>
</feature>
<dbReference type="PANTHER" id="PTHR13073">
    <property type="entry name" value="BLOC-1 COMPLEX SUBUNIT 1"/>
    <property type="match status" value="1"/>
</dbReference>
<evidence type="ECO:0000256" key="6">
    <source>
        <dbReference type="SAM" id="Coils"/>
    </source>
</evidence>
<keyword evidence="9" id="KW-1185">Reference proteome</keyword>
<protein>
    <recommendedName>
        <fullName evidence="2">Biogenesis of lysosome-related organelles complex 1 subunit 1</fullName>
    </recommendedName>
    <alternativeName>
        <fullName evidence="5">Protein acetyltransferase BLOC1S1</fullName>
    </alternativeName>
</protein>
<dbReference type="Pfam" id="PF06320">
    <property type="entry name" value="GCN5L1"/>
    <property type="match status" value="1"/>
</dbReference>
<dbReference type="AlphaFoldDB" id="A0A1D5RBW9"/>
<accession>A0A1D5RBW9</accession>
<evidence type="ECO:0000256" key="4">
    <source>
        <dbReference type="ARBA" id="ARBA00049956"/>
    </source>
</evidence>
<dbReference type="eggNOG" id="KOG3390">
    <property type="taxonomic scope" value="Eukaryota"/>
</dbReference>
<organism evidence="8 9">
    <name type="scientific">Macaca mulatta</name>
    <name type="common">Rhesus macaque</name>
    <dbReference type="NCBI Taxonomy" id="9544"/>
    <lineage>
        <taxon>Eukaryota</taxon>
        <taxon>Metazoa</taxon>
        <taxon>Chordata</taxon>
        <taxon>Craniata</taxon>
        <taxon>Vertebrata</taxon>
        <taxon>Euteleostomi</taxon>
        <taxon>Mammalia</taxon>
        <taxon>Eutheria</taxon>
        <taxon>Euarchontoglires</taxon>
        <taxon>Primates</taxon>
        <taxon>Haplorrhini</taxon>
        <taxon>Catarrhini</taxon>
        <taxon>Cercopithecidae</taxon>
        <taxon>Cercopithecinae</taxon>
        <taxon>Macaca</taxon>
    </lineage>
</organism>
<evidence type="ECO:0000256" key="2">
    <source>
        <dbReference type="ARBA" id="ARBA00019577"/>
    </source>
</evidence>
<evidence type="ECO:0000313" key="9">
    <source>
        <dbReference type="Proteomes" id="UP000006718"/>
    </source>
</evidence>
<reference evidence="8" key="2">
    <citation type="submission" date="2019-01" db="EMBL/GenBank/DDBJ databases">
        <authorList>
            <person name="Graves T."/>
            <person name="Eichler E.E."/>
            <person name="Wilson R.K."/>
        </authorList>
    </citation>
    <scope>NUCLEOTIDE SEQUENCE [LARGE SCALE GENOMIC DNA]</scope>
    <source>
        <strain evidence="8">17573</strain>
    </source>
</reference>
<reference evidence="9" key="1">
    <citation type="journal article" date="2007" name="Science">
        <title>Evolutionary and biomedical insights from the rhesus macaque genome.</title>
        <authorList>
            <person name="Gibbs R.A."/>
            <person name="Rogers J."/>
            <person name="Katze M.G."/>
            <person name="Bumgarner R."/>
            <person name="Weinstock G.M."/>
            <person name="Mardis E.R."/>
            <person name="Remington K.A."/>
            <person name="Strausberg R.L."/>
            <person name="Venter J.C."/>
            <person name="Wilson R.K."/>
            <person name="Batzer M.A."/>
            <person name="Bustamante C.D."/>
            <person name="Eichler E.E."/>
            <person name="Hahn M.W."/>
            <person name="Hardison R.C."/>
            <person name="Makova K.D."/>
            <person name="Miller W."/>
            <person name="Milosavljevic A."/>
            <person name="Palermo R.E."/>
            <person name="Siepel A."/>
            <person name="Sikela J.M."/>
            <person name="Attaway T."/>
            <person name="Bell S."/>
            <person name="Bernard K.E."/>
            <person name="Buhay C.J."/>
            <person name="Chandrabose M.N."/>
            <person name="Dao M."/>
            <person name="Davis C."/>
            <person name="Delehaunty K.D."/>
            <person name="Ding Y."/>
            <person name="Dinh H.H."/>
            <person name="Dugan-Rocha S."/>
            <person name="Fulton L.A."/>
            <person name="Gabisi R.A."/>
            <person name="Garner T.T."/>
            <person name="Godfrey J."/>
            <person name="Hawes A.C."/>
            <person name="Hernandez J."/>
            <person name="Hines S."/>
            <person name="Holder M."/>
            <person name="Hume J."/>
            <person name="Jhangiani S.N."/>
            <person name="Joshi V."/>
            <person name="Khan Z.M."/>
            <person name="Kirkness E.F."/>
            <person name="Cree A."/>
            <person name="Fowler R.G."/>
            <person name="Lee S."/>
            <person name="Lewis L.R."/>
            <person name="Li Z."/>
            <person name="Liu Y.-S."/>
            <person name="Moore S.M."/>
            <person name="Muzny D."/>
            <person name="Nazareth L.V."/>
            <person name="Ngo D.N."/>
            <person name="Okwuonu G.O."/>
            <person name="Pai G."/>
            <person name="Parker D."/>
            <person name="Paul H.A."/>
            <person name="Pfannkoch C."/>
            <person name="Pohl C.S."/>
            <person name="Rogers Y.-H.C."/>
            <person name="Ruiz S.J."/>
            <person name="Sabo A."/>
            <person name="Santibanez J."/>
            <person name="Schneider B.W."/>
            <person name="Smith S.M."/>
            <person name="Sodergren E."/>
            <person name="Svatek A.F."/>
            <person name="Utterback T.R."/>
            <person name="Vattathil S."/>
            <person name="Warren W."/>
            <person name="White C.S."/>
            <person name="Chinwalla A.T."/>
            <person name="Feng Y."/>
            <person name="Halpern A.L."/>
            <person name="Hillier L.W."/>
            <person name="Huang X."/>
            <person name="Minx P."/>
            <person name="Nelson J.O."/>
            <person name="Pepin K.H."/>
            <person name="Qin X."/>
            <person name="Sutton G.G."/>
            <person name="Venter E."/>
            <person name="Walenz B.P."/>
            <person name="Wallis J.W."/>
            <person name="Worley K.C."/>
            <person name="Yang S.-P."/>
            <person name="Jones S.M."/>
            <person name="Marra M.A."/>
            <person name="Rocchi M."/>
            <person name="Schein J.E."/>
            <person name="Baertsch R."/>
            <person name="Clarke L."/>
            <person name="Csuros M."/>
            <person name="Glasscock J."/>
            <person name="Harris R.A."/>
            <person name="Havlak P."/>
            <person name="Jackson A.R."/>
            <person name="Jiang H."/>
            <person name="Liu Y."/>
            <person name="Messina D.N."/>
            <person name="Shen Y."/>
            <person name="Song H.X.-Z."/>
            <person name="Wylie T."/>
            <person name="Zhang L."/>
            <person name="Birney E."/>
            <person name="Han K."/>
            <person name="Konkel M.K."/>
            <person name="Lee J."/>
            <person name="Smit A.F.A."/>
            <person name="Ullmer B."/>
            <person name="Wang H."/>
            <person name="Xing J."/>
            <person name="Burhans R."/>
            <person name="Cheng Z."/>
            <person name="Karro J.E."/>
            <person name="Ma J."/>
            <person name="Raney B."/>
            <person name="She X."/>
            <person name="Cox M.J."/>
            <person name="Demuth J.P."/>
            <person name="Dumas L.J."/>
            <person name="Han S.-G."/>
            <person name="Hopkins J."/>
            <person name="Karimpour-Fard A."/>
            <person name="Kim Y.H."/>
            <person name="Pollack J.R."/>
            <person name="Vinar T."/>
            <person name="Addo-Quaye C."/>
            <person name="Degenhardt J."/>
            <person name="Denby A."/>
            <person name="Hubisz M.J."/>
            <person name="Indap A."/>
            <person name="Kosiol C."/>
            <person name="Lahn B.T."/>
            <person name="Lawson H.A."/>
            <person name="Marklein A."/>
            <person name="Nielsen R."/>
            <person name="Vallender E.J."/>
            <person name="Clark A.G."/>
            <person name="Ferguson B."/>
            <person name="Hernandez R.D."/>
            <person name="Hirani K."/>
            <person name="Kehrer-Sawatzki H."/>
            <person name="Kolb J."/>
            <person name="Patil S."/>
            <person name="Pu L.-L."/>
            <person name="Ren Y."/>
            <person name="Smith D.G."/>
            <person name="Wheeler D.A."/>
            <person name="Schenck I."/>
            <person name="Ball E.V."/>
            <person name="Chen R."/>
            <person name="Cooper D.N."/>
            <person name="Giardine B."/>
            <person name="Hsu F."/>
            <person name="Kent W.J."/>
            <person name="Lesk A."/>
            <person name="Nelson D.L."/>
            <person name="O'brien W.E."/>
            <person name="Pruefer K."/>
            <person name="Stenson P.D."/>
            <person name="Wallace J.C."/>
            <person name="Ke H."/>
            <person name="Liu X.-M."/>
            <person name="Wang P."/>
            <person name="Xiang A.P."/>
            <person name="Yang F."/>
            <person name="Barber G.P."/>
            <person name="Haussler D."/>
            <person name="Karolchik D."/>
            <person name="Kern A.D."/>
            <person name="Kuhn R.M."/>
            <person name="Smith K.E."/>
            <person name="Zwieg A.S."/>
        </authorList>
    </citation>
    <scope>NUCLEOTIDE SEQUENCE [LARGE SCALE GENOMIC DNA]</scope>
    <source>
        <strain evidence="9">17573</strain>
    </source>
</reference>
<evidence type="ECO:0000256" key="7">
    <source>
        <dbReference type="SAM" id="MobiDB-lite"/>
    </source>
</evidence>
<comment type="catalytic activity">
    <reaction evidence="3">
        <text>L-lysyl-[protein] + acetyl-CoA = N(6)-acetyl-L-lysyl-[protein] + CoA + H(+)</text>
        <dbReference type="Rhea" id="RHEA:45948"/>
        <dbReference type="Rhea" id="RHEA-COMP:9752"/>
        <dbReference type="Rhea" id="RHEA-COMP:10731"/>
        <dbReference type="ChEBI" id="CHEBI:15378"/>
        <dbReference type="ChEBI" id="CHEBI:29969"/>
        <dbReference type="ChEBI" id="CHEBI:57287"/>
        <dbReference type="ChEBI" id="CHEBI:57288"/>
        <dbReference type="ChEBI" id="CHEBI:61930"/>
    </reaction>
    <physiologicalReaction direction="left-to-right" evidence="3">
        <dbReference type="Rhea" id="RHEA:45949"/>
    </physiologicalReaction>
</comment>
<dbReference type="ExpressionAtlas" id="A0A1D5RBW9">
    <property type="expression patterns" value="baseline"/>
</dbReference>
<dbReference type="PANTHER" id="PTHR13073:SF0">
    <property type="entry name" value="BIOGENESIS OF LYSOSOME-RELATED ORGANELLES COMPLEX 1 SUBUNIT 1"/>
    <property type="match status" value="1"/>
</dbReference>
<dbReference type="GeneTree" id="ENSGT00940000161168"/>
<dbReference type="Ensembl" id="ENSMMUT00000053923.2">
    <property type="protein sequence ID" value="ENSMMUP00000057811.2"/>
    <property type="gene ID" value="ENSMMUG00000013228.4"/>
</dbReference>
<keyword evidence="6" id="KW-0175">Coiled coil</keyword>
<reference evidence="8" key="3">
    <citation type="submission" date="2025-08" db="UniProtKB">
        <authorList>
            <consortium name="Ensembl"/>
        </authorList>
    </citation>
    <scope>IDENTIFICATION</scope>
    <source>
        <strain evidence="8">17573</strain>
    </source>
</reference>
<dbReference type="Bgee" id="ENSMMUG00000013228">
    <property type="expression patterns" value="Expressed in hindlimb stylopod muscle and 21 other cell types or tissues"/>
</dbReference>
<evidence type="ECO:0000313" key="8">
    <source>
        <dbReference type="Ensembl" id="ENSMMUP00000057811.2"/>
    </source>
</evidence>
<dbReference type="VEuPathDB" id="HostDB:ENSMMUG00000013228"/>
<proteinExistence type="inferred from homology"/>
<evidence type="ECO:0000256" key="1">
    <source>
        <dbReference type="ARBA" id="ARBA00007133"/>
    </source>
</evidence>
<reference evidence="8" key="4">
    <citation type="submission" date="2025-09" db="UniProtKB">
        <authorList>
            <consortium name="Ensembl"/>
        </authorList>
    </citation>
    <scope>IDENTIFICATION</scope>
    <source>
        <strain evidence="8">17573</strain>
    </source>
</reference>
<dbReference type="InterPro" id="IPR009395">
    <property type="entry name" value="BLOC1S1"/>
</dbReference>
<evidence type="ECO:0000313" key="10">
    <source>
        <dbReference type="VGNC" id="VGNC:82219"/>
    </source>
</evidence>
<dbReference type="GO" id="GO:0031083">
    <property type="term" value="C:BLOC-1 complex"/>
    <property type="evidence" value="ECO:0007669"/>
    <property type="project" value="InterPro"/>
</dbReference>
<name>A0A1D5RBW9_MACMU</name>
<sequence length="241" mass="26571">MSIKKYFFQHSPKSKLPIKKRVHLPSATLYLPSPPRSSPNVSKEGGSQPHVTQRSRDMAPGSRGELSSFRSRRGPGVPSPQPDVTMLSRLLKEHQAKQNERKELQEKRRREAITAATCLTEALVDHLNVGVAQAYMNQRKLDHEVKTLQVQAAQFAKQTGQWIGMVENFNQALKAGCGSFWDTSLHRGAWLLPNPCDQPGESGENPAGLLGTATSCHTGPLWGGLPHQVPENATAHHEPDL</sequence>
<evidence type="ECO:0000256" key="3">
    <source>
        <dbReference type="ARBA" id="ARBA00047787"/>
    </source>
</evidence>
<evidence type="ECO:0000256" key="5">
    <source>
        <dbReference type="ARBA" id="ARBA00050048"/>
    </source>
</evidence>
<dbReference type="Proteomes" id="UP000006718">
    <property type="component" value="Chromosome 11"/>
</dbReference>
<feature type="coiled-coil region" evidence="6">
    <location>
        <begin position="87"/>
        <end position="114"/>
    </location>
</feature>
<comment type="similarity">
    <text evidence="1">Belongs to the BLOC1S1 family.</text>
</comment>